<keyword evidence="8" id="KW-0067">ATP-binding</keyword>
<evidence type="ECO:0000256" key="2">
    <source>
        <dbReference type="ARBA" id="ARBA00007599"/>
    </source>
</evidence>
<dbReference type="PANTHER" id="PTHR33540">
    <property type="entry name" value="TRNA THREONYLCARBAMOYLADENOSINE BIOSYNTHESIS PROTEIN TSAE"/>
    <property type="match status" value="1"/>
</dbReference>
<evidence type="ECO:0000256" key="7">
    <source>
        <dbReference type="ARBA" id="ARBA00022741"/>
    </source>
</evidence>
<keyword evidence="4" id="KW-0963">Cytoplasm</keyword>
<evidence type="ECO:0000313" key="11">
    <source>
        <dbReference type="EMBL" id="MDQ0465819.1"/>
    </source>
</evidence>
<keyword evidence="5" id="KW-0819">tRNA processing</keyword>
<evidence type="ECO:0000256" key="9">
    <source>
        <dbReference type="ARBA" id="ARBA00022842"/>
    </source>
</evidence>
<proteinExistence type="inferred from homology"/>
<dbReference type="NCBIfam" id="TIGR00150">
    <property type="entry name" value="T6A_YjeE"/>
    <property type="match status" value="1"/>
</dbReference>
<accession>A0ABU0IUY9</accession>
<keyword evidence="12" id="KW-1185">Reference proteome</keyword>
<dbReference type="EMBL" id="JAUSVS010000008">
    <property type="protein sequence ID" value="MDQ0465819.1"/>
    <property type="molecule type" value="Genomic_DNA"/>
</dbReference>
<evidence type="ECO:0000256" key="1">
    <source>
        <dbReference type="ARBA" id="ARBA00004496"/>
    </source>
</evidence>
<comment type="similarity">
    <text evidence="2">Belongs to the TsaE family.</text>
</comment>
<dbReference type="Gene3D" id="3.40.50.300">
    <property type="entry name" value="P-loop containing nucleotide triphosphate hydrolases"/>
    <property type="match status" value="1"/>
</dbReference>
<evidence type="ECO:0000256" key="3">
    <source>
        <dbReference type="ARBA" id="ARBA00019010"/>
    </source>
</evidence>
<comment type="subcellular location">
    <subcellularLocation>
        <location evidence="1">Cytoplasm</location>
    </subcellularLocation>
</comment>
<dbReference type="Proteomes" id="UP001228905">
    <property type="component" value="Unassembled WGS sequence"/>
</dbReference>
<keyword evidence="6" id="KW-0479">Metal-binding</keyword>
<dbReference type="Pfam" id="PF02367">
    <property type="entry name" value="TsaE"/>
    <property type="match status" value="1"/>
</dbReference>
<sequence>MTAFAVLSNSPDQTDALARALAAELSRGDVVLLEGALAAGKTHFVKAAVAALDGADPVTSPTFSIVNVYRTALASVLHIDAYRLSGPPEFRDLGLEELIEEGVSLIEWGDRIASDFPQALTIRFELIDGADDPRRLTFSAETPRWAPVIDALKARFA</sequence>
<dbReference type="InterPro" id="IPR027417">
    <property type="entry name" value="P-loop_NTPase"/>
</dbReference>
<dbReference type="InterPro" id="IPR003442">
    <property type="entry name" value="T6A_TsaE"/>
</dbReference>
<evidence type="ECO:0000256" key="8">
    <source>
        <dbReference type="ARBA" id="ARBA00022840"/>
    </source>
</evidence>
<dbReference type="PANTHER" id="PTHR33540:SF2">
    <property type="entry name" value="TRNA THREONYLCARBAMOYLADENOSINE BIOSYNTHESIS PROTEIN TSAE"/>
    <property type="match status" value="1"/>
</dbReference>
<evidence type="ECO:0000256" key="10">
    <source>
        <dbReference type="ARBA" id="ARBA00032441"/>
    </source>
</evidence>
<evidence type="ECO:0000256" key="6">
    <source>
        <dbReference type="ARBA" id="ARBA00022723"/>
    </source>
</evidence>
<organism evidence="11 12">
    <name type="scientific">Caulobacter ginsengisoli</name>
    <dbReference type="NCBI Taxonomy" id="400775"/>
    <lineage>
        <taxon>Bacteria</taxon>
        <taxon>Pseudomonadati</taxon>
        <taxon>Pseudomonadota</taxon>
        <taxon>Alphaproteobacteria</taxon>
        <taxon>Caulobacterales</taxon>
        <taxon>Caulobacteraceae</taxon>
        <taxon>Caulobacter</taxon>
    </lineage>
</organism>
<dbReference type="SUPFAM" id="SSF52540">
    <property type="entry name" value="P-loop containing nucleoside triphosphate hydrolases"/>
    <property type="match status" value="1"/>
</dbReference>
<gene>
    <name evidence="11" type="ORF">QO010_003611</name>
</gene>
<name>A0ABU0IUY9_9CAUL</name>
<comment type="caution">
    <text evidence="11">The sequence shown here is derived from an EMBL/GenBank/DDBJ whole genome shotgun (WGS) entry which is preliminary data.</text>
</comment>
<evidence type="ECO:0000256" key="4">
    <source>
        <dbReference type="ARBA" id="ARBA00022490"/>
    </source>
</evidence>
<reference evidence="11 12" key="1">
    <citation type="submission" date="2023-07" db="EMBL/GenBank/DDBJ databases">
        <title>Genomic Encyclopedia of Type Strains, Phase IV (KMG-IV): sequencing the most valuable type-strain genomes for metagenomic binning, comparative biology and taxonomic classification.</title>
        <authorList>
            <person name="Goeker M."/>
        </authorList>
    </citation>
    <scope>NUCLEOTIDE SEQUENCE [LARGE SCALE GENOMIC DNA]</scope>
    <source>
        <strain evidence="11 12">DSM 18695</strain>
    </source>
</reference>
<protein>
    <recommendedName>
        <fullName evidence="3">tRNA threonylcarbamoyladenosine biosynthesis protein TsaE</fullName>
    </recommendedName>
    <alternativeName>
        <fullName evidence="10">t(6)A37 threonylcarbamoyladenosine biosynthesis protein TsaE</fullName>
    </alternativeName>
</protein>
<keyword evidence="7" id="KW-0547">Nucleotide-binding</keyword>
<evidence type="ECO:0000256" key="5">
    <source>
        <dbReference type="ARBA" id="ARBA00022694"/>
    </source>
</evidence>
<evidence type="ECO:0000313" key="12">
    <source>
        <dbReference type="Proteomes" id="UP001228905"/>
    </source>
</evidence>
<dbReference type="RefSeq" id="WP_307351447.1">
    <property type="nucleotide sequence ID" value="NZ_JAUSVS010000008.1"/>
</dbReference>
<keyword evidence="9" id="KW-0460">Magnesium</keyword>